<dbReference type="Proteomes" id="UP001054945">
    <property type="component" value="Unassembled WGS sequence"/>
</dbReference>
<feature type="compositionally biased region" description="Basic and acidic residues" evidence="1">
    <location>
        <begin position="67"/>
        <end position="78"/>
    </location>
</feature>
<proteinExistence type="predicted"/>
<reference evidence="2 3" key="1">
    <citation type="submission" date="2021-06" db="EMBL/GenBank/DDBJ databases">
        <title>Caerostris extrusa draft genome.</title>
        <authorList>
            <person name="Kono N."/>
            <person name="Arakawa K."/>
        </authorList>
    </citation>
    <scope>NUCLEOTIDE SEQUENCE [LARGE SCALE GENOMIC DNA]</scope>
</reference>
<dbReference type="EMBL" id="BPLR01015030">
    <property type="protein sequence ID" value="GIY73076.1"/>
    <property type="molecule type" value="Genomic_DNA"/>
</dbReference>
<organism evidence="2 3">
    <name type="scientific">Caerostris extrusa</name>
    <name type="common">Bark spider</name>
    <name type="synonym">Caerostris bankana</name>
    <dbReference type="NCBI Taxonomy" id="172846"/>
    <lineage>
        <taxon>Eukaryota</taxon>
        <taxon>Metazoa</taxon>
        <taxon>Ecdysozoa</taxon>
        <taxon>Arthropoda</taxon>
        <taxon>Chelicerata</taxon>
        <taxon>Arachnida</taxon>
        <taxon>Araneae</taxon>
        <taxon>Araneomorphae</taxon>
        <taxon>Entelegynae</taxon>
        <taxon>Araneoidea</taxon>
        <taxon>Araneidae</taxon>
        <taxon>Caerostris</taxon>
    </lineage>
</organism>
<comment type="caution">
    <text evidence="2">The sequence shown here is derived from an EMBL/GenBank/DDBJ whole genome shotgun (WGS) entry which is preliminary data.</text>
</comment>
<gene>
    <name evidence="2" type="ORF">CEXT_250191</name>
</gene>
<keyword evidence="3" id="KW-1185">Reference proteome</keyword>
<dbReference type="AlphaFoldDB" id="A0AAV4VS71"/>
<protein>
    <submittedName>
        <fullName evidence="2">Uncharacterized protein</fullName>
    </submittedName>
</protein>
<sequence length="78" mass="9085">MPRSLKKSMHHFRDYLSETKVTFSSLLNLSNADEQFPREKSQIFKLQDHPWSFIIRPSQGETSAPPLEHRPLSSDDLC</sequence>
<evidence type="ECO:0000313" key="2">
    <source>
        <dbReference type="EMBL" id="GIY73076.1"/>
    </source>
</evidence>
<evidence type="ECO:0000313" key="3">
    <source>
        <dbReference type="Proteomes" id="UP001054945"/>
    </source>
</evidence>
<evidence type="ECO:0000256" key="1">
    <source>
        <dbReference type="SAM" id="MobiDB-lite"/>
    </source>
</evidence>
<name>A0AAV4VS71_CAEEX</name>
<feature type="region of interest" description="Disordered" evidence="1">
    <location>
        <begin position="57"/>
        <end position="78"/>
    </location>
</feature>
<accession>A0AAV4VS71</accession>